<dbReference type="SMART" id="SM00332">
    <property type="entry name" value="PP2Cc"/>
    <property type="match status" value="1"/>
</dbReference>
<dbReference type="PANTHER" id="PTHR47992">
    <property type="entry name" value="PROTEIN PHOSPHATASE"/>
    <property type="match status" value="1"/>
</dbReference>
<feature type="domain" description="Protein kinase" evidence="2">
    <location>
        <begin position="601"/>
        <end position="1085"/>
    </location>
</feature>
<sequence>MTNIYKIFLFVLGFVVCVTRCTCGESSKCLMVYKEGGAPAVFQSPKCPRWKLSNYASRPRTERCQSAMHQGRRKSQEDRTFCALDVRIPFPDSAGLTEVTVGMVAVFDGHNGAEASEMASKLLLEYFTLHAYFLLDTTFSILSKKSMGRLPNNGDQDLVSQALNWDEELDRHVSDLGRFKLTISAIFDGSFHLEIFKESLLRAIHDIDATFSKEASRNNLDSGSTATVILIADAQILVANVGDSKAFLCTEKFQSPREAKATLLRLYRQKRQNYAIPPTKDYDSFKLAASNGLSHFSAKELTRDHHPDRDDERSRVESAGGYVLEWGGVSRVNGQLAVSRAIGDVSFKSYGVISAPEVTDWQPLTVNDSYLVAASDGIFEKLSPQDVCDLLWDLQTDGNVRSELATSCPYSLADCIVKTAFEKGSLDNMAVVVVPFTSTVFSQTLLKERCAGEGEIGRSALRLQKFNYEQSESEHALPVMAKFDRLLVEGKHSSIGCFYLSENLNENVDYTFWVQKFDHQDMYDLPQALPEAIDHHCGGHLNLYNDQNMCLHFGMTTSGGRDQCINPEGFASFLGLLESIPIHNIGSDYGSFEHALPDSRYILKKRFDRGSYGEVWLAFHWNCSEGSNASNWGPKNKKCSFNTVNLDTCGRTSQTNSSAQDCNASPPDDDLFILKRIMVERGPTVYLSGLREKYFGEVFLNASSFLVGSPSARMSDSFFKESQPNFYDLSKTNESAAHDIGNTWTIENIFPNKNRLQRADYEEGLNHIARYVESFESRSNEIWLVFRHEGVSLSKLLYTSEEMETNADEVNDEHVKRVQVLRPSKWWHWLKTTEAGQEEMRNLIYQLLVALKSCHDRSITHRDVKPENMVICFEDQDSGRCLKGSPSGDKKYTTTMRIIDFGSAMDEFTMKHLYGSGGPSRAEQTDEYAPPEAFLNATWYQGPTSTTLKYDMWSVGVVILELILGSPDVFQINAFTRALLDQHLESWNEDLKELAYKLRSFMEMCILIRGSSPKHHRTWGTKDRDEVSPASWKCSEEFFSYQIKSRDPLKIGFPNIWVLRLVRQLLLWDPEDRLSVDDALRHPYFQPLQR</sequence>
<gene>
    <name evidence="4" type="ORF">Din_035856</name>
</gene>
<dbReference type="GO" id="GO:0004722">
    <property type="term" value="F:protein serine/threonine phosphatase activity"/>
    <property type="evidence" value="ECO:0007669"/>
    <property type="project" value="InterPro"/>
</dbReference>
<dbReference type="GO" id="GO:0004672">
    <property type="term" value="F:protein kinase activity"/>
    <property type="evidence" value="ECO:0007669"/>
    <property type="project" value="InterPro"/>
</dbReference>
<evidence type="ECO:0000313" key="4">
    <source>
        <dbReference type="EMBL" id="MPA66415.1"/>
    </source>
</evidence>
<dbReference type="SUPFAM" id="SSF56112">
    <property type="entry name" value="Protein kinase-like (PK-like)"/>
    <property type="match status" value="1"/>
</dbReference>
<evidence type="ECO:0008006" key="5">
    <source>
        <dbReference type="Google" id="ProtNLM"/>
    </source>
</evidence>
<reference evidence="4" key="1">
    <citation type="submission" date="2019-08" db="EMBL/GenBank/DDBJ databases">
        <title>Reference gene set and small RNA set construction with multiple tissues from Davidia involucrata Baill.</title>
        <authorList>
            <person name="Yang H."/>
            <person name="Zhou C."/>
            <person name="Li G."/>
            <person name="Wang J."/>
            <person name="Gao P."/>
            <person name="Wang M."/>
            <person name="Wang R."/>
            <person name="Zhao Y."/>
        </authorList>
    </citation>
    <scope>NUCLEOTIDE SEQUENCE</scope>
    <source>
        <tissue evidence="4">Mixed with DoveR01_LX</tissue>
    </source>
</reference>
<dbReference type="PROSITE" id="PS51746">
    <property type="entry name" value="PPM_2"/>
    <property type="match status" value="1"/>
</dbReference>
<protein>
    <recommendedName>
        <fullName evidence="5">Protein-serine/threonine phosphatase</fullName>
    </recommendedName>
</protein>
<dbReference type="Pfam" id="PF00069">
    <property type="entry name" value="Pkinase"/>
    <property type="match status" value="1"/>
</dbReference>
<dbReference type="InterPro" id="IPR036457">
    <property type="entry name" value="PPM-type-like_dom_sf"/>
</dbReference>
<dbReference type="InterPro" id="IPR000719">
    <property type="entry name" value="Prot_kinase_dom"/>
</dbReference>
<dbReference type="GO" id="GO:0005524">
    <property type="term" value="F:ATP binding"/>
    <property type="evidence" value="ECO:0007669"/>
    <property type="project" value="InterPro"/>
</dbReference>
<evidence type="ECO:0000259" key="2">
    <source>
        <dbReference type="PROSITE" id="PS50011"/>
    </source>
</evidence>
<dbReference type="EMBL" id="GHES01035856">
    <property type="protein sequence ID" value="MPA66415.1"/>
    <property type="molecule type" value="Transcribed_RNA"/>
</dbReference>
<proteinExistence type="predicted"/>
<evidence type="ECO:0000256" key="1">
    <source>
        <dbReference type="SAM" id="SignalP"/>
    </source>
</evidence>
<dbReference type="InterPro" id="IPR001932">
    <property type="entry name" value="PPM-type_phosphatase-like_dom"/>
</dbReference>
<dbReference type="Gene3D" id="1.10.510.10">
    <property type="entry name" value="Transferase(Phosphotransferase) domain 1"/>
    <property type="match status" value="1"/>
</dbReference>
<dbReference type="InterPro" id="IPR015655">
    <property type="entry name" value="PP2C"/>
</dbReference>
<organism evidence="4">
    <name type="scientific">Davidia involucrata</name>
    <name type="common">Dove tree</name>
    <dbReference type="NCBI Taxonomy" id="16924"/>
    <lineage>
        <taxon>Eukaryota</taxon>
        <taxon>Viridiplantae</taxon>
        <taxon>Streptophyta</taxon>
        <taxon>Embryophyta</taxon>
        <taxon>Tracheophyta</taxon>
        <taxon>Spermatophyta</taxon>
        <taxon>Magnoliopsida</taxon>
        <taxon>eudicotyledons</taxon>
        <taxon>Gunneridae</taxon>
        <taxon>Pentapetalae</taxon>
        <taxon>asterids</taxon>
        <taxon>Cornales</taxon>
        <taxon>Nyssaceae</taxon>
        <taxon>Davidia</taxon>
    </lineage>
</organism>
<dbReference type="SUPFAM" id="SSF81606">
    <property type="entry name" value="PP2C-like"/>
    <property type="match status" value="1"/>
</dbReference>
<accession>A0A5B7BCZ2</accession>
<feature type="chain" id="PRO_5022664336" description="Protein-serine/threonine phosphatase" evidence="1">
    <location>
        <begin position="25"/>
        <end position="1090"/>
    </location>
</feature>
<dbReference type="InterPro" id="IPR011009">
    <property type="entry name" value="Kinase-like_dom_sf"/>
</dbReference>
<dbReference type="AlphaFoldDB" id="A0A5B7BCZ2"/>
<keyword evidence="1" id="KW-0732">Signal</keyword>
<dbReference type="FunFam" id="1.10.510.10:FF:001568">
    <property type="entry name" value="uncharacterized protein LOC106771884 isoform X8"/>
    <property type="match status" value="1"/>
</dbReference>
<dbReference type="InterPro" id="IPR008271">
    <property type="entry name" value="Ser/Thr_kinase_AS"/>
</dbReference>
<dbReference type="SMART" id="SM00220">
    <property type="entry name" value="S_TKc"/>
    <property type="match status" value="1"/>
</dbReference>
<dbReference type="Gene3D" id="3.60.40.10">
    <property type="entry name" value="PPM-type phosphatase domain"/>
    <property type="match status" value="1"/>
</dbReference>
<dbReference type="CDD" id="cd00143">
    <property type="entry name" value="PP2Cc"/>
    <property type="match status" value="1"/>
</dbReference>
<name>A0A5B7BCZ2_DAVIN</name>
<dbReference type="PROSITE" id="PS50011">
    <property type="entry name" value="PROTEIN_KINASE_DOM"/>
    <property type="match status" value="1"/>
</dbReference>
<dbReference type="Pfam" id="PF00481">
    <property type="entry name" value="PP2C"/>
    <property type="match status" value="2"/>
</dbReference>
<feature type="signal peptide" evidence="1">
    <location>
        <begin position="1"/>
        <end position="24"/>
    </location>
</feature>
<evidence type="ECO:0000259" key="3">
    <source>
        <dbReference type="PROSITE" id="PS51746"/>
    </source>
</evidence>
<feature type="domain" description="PPM-type phosphatase" evidence="3">
    <location>
        <begin position="63"/>
        <end position="436"/>
    </location>
</feature>
<dbReference type="PROSITE" id="PS00108">
    <property type="entry name" value="PROTEIN_KINASE_ST"/>
    <property type="match status" value="1"/>
</dbReference>